<keyword evidence="2" id="KW-0560">Oxidoreductase</keyword>
<keyword evidence="2" id="KW-0503">Monooxygenase</keyword>
<dbReference type="SUPFAM" id="SSF54909">
    <property type="entry name" value="Dimeric alpha+beta barrel"/>
    <property type="match status" value="1"/>
</dbReference>
<dbReference type="GO" id="GO:0004497">
    <property type="term" value="F:monooxygenase activity"/>
    <property type="evidence" value="ECO:0007669"/>
    <property type="project" value="UniProtKB-KW"/>
</dbReference>
<organism evidence="2 3">
    <name type="scientific">Craterilacuibacter sinensis</name>
    <dbReference type="NCBI Taxonomy" id="2686017"/>
    <lineage>
        <taxon>Bacteria</taxon>
        <taxon>Pseudomonadati</taxon>
        <taxon>Pseudomonadota</taxon>
        <taxon>Betaproteobacteria</taxon>
        <taxon>Neisseriales</taxon>
        <taxon>Neisseriaceae</taxon>
        <taxon>Craterilacuibacter</taxon>
    </lineage>
</organism>
<dbReference type="AlphaFoldDB" id="A0A845BRJ2"/>
<evidence type="ECO:0000313" key="3">
    <source>
        <dbReference type="Proteomes" id="UP000467214"/>
    </source>
</evidence>
<protein>
    <submittedName>
        <fullName evidence="2">Antibiotic biosynthesis monooxygenase</fullName>
    </submittedName>
</protein>
<keyword evidence="3" id="KW-1185">Reference proteome</keyword>
<dbReference type="PANTHER" id="PTHR33336">
    <property type="entry name" value="QUINOL MONOOXYGENASE YGIN-RELATED"/>
    <property type="match status" value="1"/>
</dbReference>
<evidence type="ECO:0000259" key="1">
    <source>
        <dbReference type="PROSITE" id="PS51725"/>
    </source>
</evidence>
<dbReference type="InterPro" id="IPR011008">
    <property type="entry name" value="Dimeric_a/b-barrel"/>
</dbReference>
<dbReference type="Proteomes" id="UP000467214">
    <property type="component" value="Unassembled WGS sequence"/>
</dbReference>
<dbReference type="Pfam" id="PF03992">
    <property type="entry name" value="ABM"/>
    <property type="match status" value="1"/>
</dbReference>
<dbReference type="Gene3D" id="3.30.70.100">
    <property type="match status" value="1"/>
</dbReference>
<dbReference type="InterPro" id="IPR007138">
    <property type="entry name" value="ABM_dom"/>
</dbReference>
<accession>A0A845BRJ2</accession>
<sequence>MAQSSEIFVTAQFRVQPGQEEAMRSLLSKLAEATRTEAGCLSYRYCQSTSEPLCLTSIEHWQDGAAEAAHWKTPHLQEALAALGSLMDGEAEVHRYRPFE</sequence>
<dbReference type="RefSeq" id="WP_160797571.1">
    <property type="nucleotide sequence ID" value="NZ_WSSB01000012.1"/>
</dbReference>
<gene>
    <name evidence="2" type="ORF">GQF02_12420</name>
</gene>
<evidence type="ECO:0000313" key="2">
    <source>
        <dbReference type="EMBL" id="MXR37778.1"/>
    </source>
</evidence>
<proteinExistence type="predicted"/>
<dbReference type="InterPro" id="IPR050744">
    <property type="entry name" value="AI-2_Isomerase_LsrG"/>
</dbReference>
<dbReference type="EMBL" id="WSSB01000012">
    <property type="protein sequence ID" value="MXR37778.1"/>
    <property type="molecule type" value="Genomic_DNA"/>
</dbReference>
<dbReference type="PROSITE" id="PS51725">
    <property type="entry name" value="ABM"/>
    <property type="match status" value="1"/>
</dbReference>
<dbReference type="PANTHER" id="PTHR33336:SF15">
    <property type="entry name" value="ABM DOMAIN-CONTAINING PROTEIN"/>
    <property type="match status" value="1"/>
</dbReference>
<feature type="domain" description="ABM" evidence="1">
    <location>
        <begin position="7"/>
        <end position="95"/>
    </location>
</feature>
<comment type="caution">
    <text evidence="2">The sequence shown here is derived from an EMBL/GenBank/DDBJ whole genome shotgun (WGS) entry which is preliminary data.</text>
</comment>
<reference evidence="2 3" key="1">
    <citation type="submission" date="2019-12" db="EMBL/GenBank/DDBJ databases">
        <title>Neisseriaceae gen. nov. sp. Genome sequencing and assembly.</title>
        <authorList>
            <person name="Liu Z."/>
            <person name="Li A."/>
        </authorList>
    </citation>
    <scope>NUCLEOTIDE SEQUENCE [LARGE SCALE GENOMIC DNA]</scope>
    <source>
        <strain evidence="2 3">B2N2-7</strain>
    </source>
</reference>
<name>A0A845BRJ2_9NEIS</name>